<keyword evidence="4" id="KW-0963">Cytoplasm</keyword>
<keyword evidence="14" id="KW-1185">Reference proteome</keyword>
<name>A0A8S0TUG1_OLEEU</name>
<dbReference type="PANTHER" id="PTHR23155:SF1152">
    <property type="entry name" value="AAA+ ATPASE DOMAIN-CONTAINING PROTEIN"/>
    <property type="match status" value="1"/>
</dbReference>
<dbReference type="InterPro" id="IPR044974">
    <property type="entry name" value="Disease_R_plants"/>
</dbReference>
<dbReference type="FunFam" id="1.10.10.10:FF:000322">
    <property type="entry name" value="Probable disease resistance protein At1g63360"/>
    <property type="match status" value="1"/>
</dbReference>
<evidence type="ECO:0000256" key="9">
    <source>
        <dbReference type="ARBA" id="ARBA00022821"/>
    </source>
</evidence>
<dbReference type="Gene3D" id="3.40.50.300">
    <property type="entry name" value="P-loop containing nucleotide triphosphate hydrolases"/>
    <property type="match status" value="1"/>
</dbReference>
<comment type="function">
    <text evidence="1">Confers resistance to late blight (Phytophthora infestans) races carrying the avirulence gene Avr1. Resistance proteins guard the plant against pathogens that contain an appropriate avirulence protein via an indirect interaction with this avirulence protein. That triggers a defense system including the hypersensitive response, which restricts the pathogen growth.</text>
</comment>
<gene>
    <name evidence="13" type="ORF">OLEA9_A023566</name>
</gene>
<sequence>MDDLWDKKAWDDLQRSFPEDENGSRVLLTSRLRNVAEEISKVIVEPQSLSPGESWTLLEQKLFKKERCPQELQDIGKQIAENCHGLPLSVVTVAGVLSNMEKKESLWQQVAERLSSYISQNADDYIPSLKLSYTHLPNHLKTCFLYLSAFHRGEEIPVQKLLLLWIADGFIEKKEHEILEDEAEEYLTELINRSLLQVSVRRSDNGVKACIVHDLVLDMCWKTAEEENFLFQHQFLISKHFHGLRVDQSHHLPKALLILHESEKNRVFESTGYDIRRIKNMSDLRYLDIAILESSIARLQNLEVLLVHWLNDDIPTYLLNMPMLRHLRVGSSDIPARFRISLPWEKMSLIGTLPFLEILKLECEAFIGEIWDTKDDEFQKLKFLKLYRIYIEQWNSSCYHFPVLERLVLRSCTNLEMIPSEFSSISTLQKIEVDDCIINVKNSALQIRDEQKDYGNEEFDVTIYSVWE</sequence>
<keyword evidence="8" id="KW-0547">Nucleotide-binding</keyword>
<keyword evidence="7" id="KW-0677">Repeat</keyword>
<evidence type="ECO:0000256" key="7">
    <source>
        <dbReference type="ARBA" id="ARBA00022737"/>
    </source>
</evidence>
<evidence type="ECO:0000259" key="11">
    <source>
        <dbReference type="Pfam" id="PF00931"/>
    </source>
</evidence>
<dbReference type="Gene3D" id="1.10.10.10">
    <property type="entry name" value="Winged helix-like DNA-binding domain superfamily/Winged helix DNA-binding domain"/>
    <property type="match status" value="1"/>
</dbReference>
<dbReference type="GO" id="GO:0043531">
    <property type="term" value="F:ADP binding"/>
    <property type="evidence" value="ECO:0007669"/>
    <property type="project" value="InterPro"/>
</dbReference>
<evidence type="ECO:0000256" key="5">
    <source>
        <dbReference type="ARBA" id="ARBA00022614"/>
    </source>
</evidence>
<dbReference type="GO" id="GO:0009626">
    <property type="term" value="P:plant-type hypersensitive response"/>
    <property type="evidence" value="ECO:0007669"/>
    <property type="project" value="UniProtKB-KW"/>
</dbReference>
<dbReference type="InterPro" id="IPR036388">
    <property type="entry name" value="WH-like_DNA-bd_sf"/>
</dbReference>
<keyword evidence="10" id="KW-0067">ATP-binding</keyword>
<dbReference type="InterPro" id="IPR002182">
    <property type="entry name" value="NB-ARC"/>
</dbReference>
<evidence type="ECO:0000256" key="1">
    <source>
        <dbReference type="ARBA" id="ARBA00002074"/>
    </source>
</evidence>
<dbReference type="Gene3D" id="1.10.8.430">
    <property type="entry name" value="Helical domain of apoptotic protease-activating factors"/>
    <property type="match status" value="1"/>
</dbReference>
<comment type="caution">
    <text evidence="13">The sequence shown here is derived from an EMBL/GenBank/DDBJ whole genome shotgun (WGS) entry which is preliminary data.</text>
</comment>
<evidence type="ECO:0000256" key="2">
    <source>
        <dbReference type="ARBA" id="ARBA00004496"/>
    </source>
</evidence>
<comment type="subcellular location">
    <subcellularLocation>
        <location evidence="2">Cytoplasm</location>
    </subcellularLocation>
</comment>
<dbReference type="GO" id="GO:0005737">
    <property type="term" value="C:cytoplasm"/>
    <property type="evidence" value="ECO:0007669"/>
    <property type="project" value="UniProtKB-SubCell"/>
</dbReference>
<dbReference type="SUPFAM" id="SSF52540">
    <property type="entry name" value="P-loop containing nucleoside triphosphate hydrolases"/>
    <property type="match status" value="1"/>
</dbReference>
<keyword evidence="9" id="KW-0611">Plant defense</keyword>
<feature type="domain" description="NB-ARC" evidence="11">
    <location>
        <begin position="1"/>
        <end position="66"/>
    </location>
</feature>
<protein>
    <submittedName>
        <fullName evidence="13">Late blight resistance homolog R1A-10</fullName>
    </submittedName>
</protein>
<dbReference type="InterPro" id="IPR058922">
    <property type="entry name" value="WHD_DRP"/>
</dbReference>
<dbReference type="InterPro" id="IPR042197">
    <property type="entry name" value="Apaf_helical"/>
</dbReference>
<evidence type="ECO:0000256" key="10">
    <source>
        <dbReference type="ARBA" id="ARBA00022840"/>
    </source>
</evidence>
<evidence type="ECO:0000256" key="8">
    <source>
        <dbReference type="ARBA" id="ARBA00022741"/>
    </source>
</evidence>
<dbReference type="InterPro" id="IPR032675">
    <property type="entry name" value="LRR_dom_sf"/>
</dbReference>
<accession>A0A8S0TUG1</accession>
<dbReference type="Pfam" id="PF23559">
    <property type="entry name" value="WHD_DRP"/>
    <property type="match status" value="1"/>
</dbReference>
<keyword evidence="6" id="KW-0381">Hypersensitive response</keyword>
<evidence type="ECO:0000313" key="13">
    <source>
        <dbReference type="EMBL" id="CAA3008605.1"/>
    </source>
</evidence>
<feature type="domain" description="Disease resistance protein winged helix" evidence="12">
    <location>
        <begin position="150"/>
        <end position="219"/>
    </location>
</feature>
<dbReference type="Pfam" id="PF00931">
    <property type="entry name" value="NB-ARC"/>
    <property type="match status" value="1"/>
</dbReference>
<dbReference type="SUPFAM" id="SSF52058">
    <property type="entry name" value="L domain-like"/>
    <property type="match status" value="1"/>
</dbReference>
<dbReference type="PANTHER" id="PTHR23155">
    <property type="entry name" value="DISEASE RESISTANCE PROTEIN RP"/>
    <property type="match status" value="1"/>
</dbReference>
<evidence type="ECO:0000256" key="4">
    <source>
        <dbReference type="ARBA" id="ARBA00022490"/>
    </source>
</evidence>
<dbReference type="Gene3D" id="3.80.10.10">
    <property type="entry name" value="Ribonuclease Inhibitor"/>
    <property type="match status" value="1"/>
</dbReference>
<reference evidence="13 14" key="1">
    <citation type="submission" date="2019-12" db="EMBL/GenBank/DDBJ databases">
        <authorList>
            <person name="Alioto T."/>
            <person name="Alioto T."/>
            <person name="Gomez Garrido J."/>
        </authorList>
    </citation>
    <scope>NUCLEOTIDE SEQUENCE [LARGE SCALE GENOMIC DNA]</scope>
</reference>
<evidence type="ECO:0000256" key="3">
    <source>
        <dbReference type="ARBA" id="ARBA00008894"/>
    </source>
</evidence>
<keyword evidence="5" id="KW-0433">Leucine-rich repeat</keyword>
<organism evidence="13 14">
    <name type="scientific">Olea europaea subsp. europaea</name>
    <dbReference type="NCBI Taxonomy" id="158383"/>
    <lineage>
        <taxon>Eukaryota</taxon>
        <taxon>Viridiplantae</taxon>
        <taxon>Streptophyta</taxon>
        <taxon>Embryophyta</taxon>
        <taxon>Tracheophyta</taxon>
        <taxon>Spermatophyta</taxon>
        <taxon>Magnoliopsida</taxon>
        <taxon>eudicotyledons</taxon>
        <taxon>Gunneridae</taxon>
        <taxon>Pentapetalae</taxon>
        <taxon>asterids</taxon>
        <taxon>lamiids</taxon>
        <taxon>Lamiales</taxon>
        <taxon>Oleaceae</taxon>
        <taxon>Oleeae</taxon>
        <taxon>Olea</taxon>
    </lineage>
</organism>
<dbReference type="InterPro" id="IPR027417">
    <property type="entry name" value="P-loop_NTPase"/>
</dbReference>
<dbReference type="EMBL" id="CACTIH010007302">
    <property type="protein sequence ID" value="CAA3008605.1"/>
    <property type="molecule type" value="Genomic_DNA"/>
</dbReference>
<evidence type="ECO:0000259" key="12">
    <source>
        <dbReference type="Pfam" id="PF23559"/>
    </source>
</evidence>
<dbReference type="AlphaFoldDB" id="A0A8S0TUG1"/>
<evidence type="ECO:0000313" key="14">
    <source>
        <dbReference type="Proteomes" id="UP000594638"/>
    </source>
</evidence>
<dbReference type="GO" id="GO:0005524">
    <property type="term" value="F:ATP binding"/>
    <property type="evidence" value="ECO:0007669"/>
    <property type="project" value="UniProtKB-KW"/>
</dbReference>
<dbReference type="Proteomes" id="UP000594638">
    <property type="component" value="Unassembled WGS sequence"/>
</dbReference>
<evidence type="ECO:0000256" key="6">
    <source>
        <dbReference type="ARBA" id="ARBA00022667"/>
    </source>
</evidence>
<dbReference type="OrthoDB" id="1935686at2759"/>
<proteinExistence type="inferred from homology"/>
<dbReference type="Gramene" id="OE9A023566T1">
    <property type="protein sequence ID" value="OE9A023566C1"/>
    <property type="gene ID" value="OE9A023566"/>
</dbReference>
<comment type="similarity">
    <text evidence="3">Belongs to the disease resistance NB-LRR family.</text>
</comment>